<dbReference type="EMBL" id="BRXS01000005">
    <property type="protein sequence ID" value="GLC27044.1"/>
    <property type="molecule type" value="Genomic_DNA"/>
</dbReference>
<dbReference type="Gene3D" id="3.20.20.370">
    <property type="entry name" value="Glycoside hydrolase/deacetylase"/>
    <property type="match status" value="1"/>
</dbReference>
<evidence type="ECO:0000313" key="4">
    <source>
        <dbReference type="Proteomes" id="UP001161325"/>
    </source>
</evidence>
<comment type="caution">
    <text evidence="3">The sequence shown here is derived from an EMBL/GenBank/DDBJ whole genome shotgun (WGS) entry which is preliminary data.</text>
</comment>
<evidence type="ECO:0000256" key="2">
    <source>
        <dbReference type="SAM" id="SignalP"/>
    </source>
</evidence>
<dbReference type="PANTHER" id="PTHR34216">
    <property type="match status" value="1"/>
</dbReference>
<dbReference type="PANTHER" id="PTHR34216:SF3">
    <property type="entry name" value="POLY-BETA-1,6-N-ACETYL-D-GLUCOSAMINE N-DEACETYLASE"/>
    <property type="match status" value="1"/>
</dbReference>
<keyword evidence="2" id="KW-0732">Signal</keyword>
<dbReference type="InterPro" id="IPR011330">
    <property type="entry name" value="Glyco_hydro/deAcase_b/a-brl"/>
</dbReference>
<keyword evidence="4" id="KW-1185">Reference proteome</keyword>
<organism evidence="3 4">
    <name type="scientific">Roseisolibacter agri</name>
    <dbReference type="NCBI Taxonomy" id="2014610"/>
    <lineage>
        <taxon>Bacteria</taxon>
        <taxon>Pseudomonadati</taxon>
        <taxon>Gemmatimonadota</taxon>
        <taxon>Gemmatimonadia</taxon>
        <taxon>Gemmatimonadales</taxon>
        <taxon>Gemmatimonadaceae</taxon>
        <taxon>Roseisolibacter</taxon>
    </lineage>
</organism>
<dbReference type="SUPFAM" id="SSF88713">
    <property type="entry name" value="Glycoside hydrolase/deacetylase"/>
    <property type="match status" value="1"/>
</dbReference>
<sequence>MSLHRPFPTALALSAVAAFSACTGAEGTARAAGTPDSAAAVAPATDSAAQGGEVSATPSPAGASTVATTANDPGAASRTPNELGRIPVLEYHLIVPQETNEFTRTPQRLRQDLEELYKRGYRPVNMTDVLDKKIQQLPKGISPVVLVFDDASPSQFRYIERNGKLTIDPTSAVGILEDFSAKHADWPRKAVFCMLPAAQVGRSFFGDKGIEGQKTEWRYQKLQFLHKQGYELCNHTLYHARLDRAGEKVQEFIARGDMAIDSAVPGYKVRTFALPLGMWPKNRPLAWAGSWTDPKSKKTVRYSYDAVLEVSGNPNESPYDPNWNKNSINRQIMFKNALELTLNRLDKEGATGRYVSDGDASTVAKPASITPVQAKPKGE</sequence>
<keyword evidence="3" id="KW-0119">Carbohydrate metabolism</keyword>
<feature type="signal peptide" evidence="2">
    <location>
        <begin position="1"/>
        <end position="20"/>
    </location>
</feature>
<dbReference type="PROSITE" id="PS51257">
    <property type="entry name" value="PROKAR_LIPOPROTEIN"/>
    <property type="match status" value="1"/>
</dbReference>
<reference evidence="3" key="1">
    <citation type="submission" date="2022-08" db="EMBL/GenBank/DDBJ databases">
        <title>Draft genome sequencing of Roseisolibacter agri AW1220.</title>
        <authorList>
            <person name="Tobiishi Y."/>
            <person name="Tonouchi A."/>
        </authorList>
    </citation>
    <scope>NUCLEOTIDE SEQUENCE</scope>
    <source>
        <strain evidence="3">AW1220</strain>
    </source>
</reference>
<dbReference type="InterPro" id="IPR051398">
    <property type="entry name" value="Polysacch_Deacetylase"/>
</dbReference>
<keyword evidence="3" id="KW-0326">Glycosidase</keyword>
<dbReference type="GO" id="GO:0016798">
    <property type="term" value="F:hydrolase activity, acting on glycosyl bonds"/>
    <property type="evidence" value="ECO:0007669"/>
    <property type="project" value="UniProtKB-KW"/>
</dbReference>
<dbReference type="GO" id="GO:0045493">
    <property type="term" value="P:xylan catabolic process"/>
    <property type="evidence" value="ECO:0007669"/>
    <property type="project" value="UniProtKB-KW"/>
</dbReference>
<evidence type="ECO:0000313" key="3">
    <source>
        <dbReference type="EMBL" id="GLC27044.1"/>
    </source>
</evidence>
<feature type="chain" id="PRO_5041288723" evidence="2">
    <location>
        <begin position="21"/>
        <end position="379"/>
    </location>
</feature>
<feature type="region of interest" description="Disordered" evidence="1">
    <location>
        <begin position="351"/>
        <end position="379"/>
    </location>
</feature>
<accession>A0AA37VFL3</accession>
<keyword evidence="3" id="KW-0858">Xylan degradation</keyword>
<evidence type="ECO:0000256" key="1">
    <source>
        <dbReference type="SAM" id="MobiDB-lite"/>
    </source>
</evidence>
<dbReference type="RefSeq" id="WP_284351490.1">
    <property type="nucleotide sequence ID" value="NZ_BRXS01000005.1"/>
</dbReference>
<proteinExistence type="predicted"/>
<keyword evidence="3" id="KW-0624">Polysaccharide degradation</keyword>
<gene>
    <name evidence="3" type="ORF">rosag_35570</name>
</gene>
<dbReference type="Proteomes" id="UP001161325">
    <property type="component" value="Unassembled WGS sequence"/>
</dbReference>
<name>A0AA37VFL3_9BACT</name>
<dbReference type="AlphaFoldDB" id="A0AA37VFL3"/>
<feature type="region of interest" description="Disordered" evidence="1">
    <location>
        <begin position="42"/>
        <end position="81"/>
    </location>
</feature>
<keyword evidence="3" id="KW-0378">Hydrolase</keyword>
<protein>
    <submittedName>
        <fullName evidence="3">Xylanase</fullName>
    </submittedName>
</protein>